<gene>
    <name evidence="4" type="ORF">ACFQ08_29335</name>
</gene>
<feature type="non-terminal residue" evidence="4">
    <location>
        <position position="1"/>
    </location>
</feature>
<reference evidence="5" key="1">
    <citation type="journal article" date="2019" name="Int. J. Syst. Evol. Microbiol.">
        <title>The Global Catalogue of Microorganisms (GCM) 10K type strain sequencing project: providing services to taxonomists for standard genome sequencing and annotation.</title>
        <authorList>
            <consortium name="The Broad Institute Genomics Platform"/>
            <consortium name="The Broad Institute Genome Sequencing Center for Infectious Disease"/>
            <person name="Wu L."/>
            <person name="Ma J."/>
        </authorList>
    </citation>
    <scope>NUCLEOTIDE SEQUENCE [LARGE SCALE GENOMIC DNA]</scope>
    <source>
        <strain evidence="5">CCUG 62974</strain>
    </source>
</reference>
<dbReference type="EMBL" id="JBHTHX010001433">
    <property type="protein sequence ID" value="MFD0888659.1"/>
    <property type="molecule type" value="Genomic_DNA"/>
</dbReference>
<dbReference type="InterPro" id="IPR016162">
    <property type="entry name" value="Ald_DH_N"/>
</dbReference>
<dbReference type="PANTHER" id="PTHR42804">
    <property type="entry name" value="ALDEHYDE DEHYDROGENASE"/>
    <property type="match status" value="1"/>
</dbReference>
<protein>
    <submittedName>
        <fullName evidence="4">Aldehyde dehydrogenase family protein</fullName>
    </submittedName>
</protein>
<feature type="domain" description="Aldehyde dehydrogenase" evidence="3">
    <location>
        <begin position="1"/>
        <end position="233"/>
    </location>
</feature>
<keyword evidence="2" id="KW-0560">Oxidoreductase</keyword>
<dbReference type="PANTHER" id="PTHR42804:SF1">
    <property type="entry name" value="ALDEHYDE DEHYDROGENASE-RELATED"/>
    <property type="match status" value="1"/>
</dbReference>
<dbReference type="InterPro" id="IPR015590">
    <property type="entry name" value="Aldehyde_DH_dom"/>
</dbReference>
<dbReference type="Gene3D" id="3.40.605.10">
    <property type="entry name" value="Aldehyde Dehydrogenase, Chain A, domain 1"/>
    <property type="match status" value="1"/>
</dbReference>
<dbReference type="Gene3D" id="3.40.309.10">
    <property type="entry name" value="Aldehyde Dehydrogenase, Chain A, domain 2"/>
    <property type="match status" value="1"/>
</dbReference>
<proteinExistence type="inferred from homology"/>
<keyword evidence="5" id="KW-1185">Reference proteome</keyword>
<comment type="caution">
    <text evidence="4">The sequence shown here is derived from an EMBL/GenBank/DDBJ whole genome shotgun (WGS) entry which is preliminary data.</text>
</comment>
<accession>A0ABW3DZT6</accession>
<dbReference type="Proteomes" id="UP001597024">
    <property type="component" value="Unassembled WGS sequence"/>
</dbReference>
<dbReference type="InterPro" id="IPR016161">
    <property type="entry name" value="Ald_DH/histidinol_DH"/>
</dbReference>
<evidence type="ECO:0000313" key="4">
    <source>
        <dbReference type="EMBL" id="MFD0888659.1"/>
    </source>
</evidence>
<evidence type="ECO:0000256" key="1">
    <source>
        <dbReference type="ARBA" id="ARBA00009986"/>
    </source>
</evidence>
<evidence type="ECO:0000313" key="5">
    <source>
        <dbReference type="Proteomes" id="UP001597024"/>
    </source>
</evidence>
<sequence>VQTEMGGKNAAVVLADADLEAAAAQIVPGVFGVTGQRCTSNTRLVVERSVAGDLIAEVVRLAEKIKVGDPLDPTVRMGPLVTGTARDTVNREVAEAVEAGATALTGGLPYDSGMLAEGYFAPPSVLELPGTGLPLWRREVFGPVLAVVRADGPEHALALANDSEYGLSGAIFTRDLGTVLDAIDTFDVGVLHVNTSSAGADLHVPFGGEKGSGFGPKEQGRAPREFYTRTTTVYLRG</sequence>
<dbReference type="SUPFAM" id="SSF53720">
    <property type="entry name" value="ALDH-like"/>
    <property type="match status" value="1"/>
</dbReference>
<name>A0ABW3DZT6_9ACTN</name>
<evidence type="ECO:0000256" key="2">
    <source>
        <dbReference type="ARBA" id="ARBA00023002"/>
    </source>
</evidence>
<evidence type="ECO:0000259" key="3">
    <source>
        <dbReference type="Pfam" id="PF00171"/>
    </source>
</evidence>
<dbReference type="InterPro" id="IPR016163">
    <property type="entry name" value="Ald_DH_C"/>
</dbReference>
<organism evidence="4 5">
    <name type="scientific">Streptosporangium algeriense</name>
    <dbReference type="NCBI Taxonomy" id="1682748"/>
    <lineage>
        <taxon>Bacteria</taxon>
        <taxon>Bacillati</taxon>
        <taxon>Actinomycetota</taxon>
        <taxon>Actinomycetes</taxon>
        <taxon>Streptosporangiales</taxon>
        <taxon>Streptosporangiaceae</taxon>
        <taxon>Streptosporangium</taxon>
    </lineage>
</organism>
<dbReference type="Pfam" id="PF00171">
    <property type="entry name" value="Aldedh"/>
    <property type="match status" value="1"/>
</dbReference>
<comment type="similarity">
    <text evidence="1">Belongs to the aldehyde dehydrogenase family.</text>
</comment>